<dbReference type="Proteomes" id="UP000295304">
    <property type="component" value="Unassembled WGS sequence"/>
</dbReference>
<gene>
    <name evidence="5" type="primary">cbiD</name>
    <name evidence="7" type="ORF">EDD55_101494</name>
</gene>
<comment type="pathway">
    <text evidence="5">Cofactor biosynthesis; adenosylcobalamin biosynthesis; cob(II)yrinate a,c-diamide from sirohydrochlorin (anaerobic route): step 6/10.</text>
</comment>
<proteinExistence type="inferred from homology"/>
<dbReference type="HAMAP" id="MF_00787">
    <property type="entry name" value="CbiD"/>
    <property type="match status" value="1"/>
</dbReference>
<evidence type="ECO:0000256" key="6">
    <source>
        <dbReference type="SAM" id="MobiDB-lite"/>
    </source>
</evidence>
<comment type="similarity">
    <text evidence="5">Belongs to the CbiD family.</text>
</comment>
<evidence type="ECO:0000313" key="8">
    <source>
        <dbReference type="Proteomes" id="UP000295304"/>
    </source>
</evidence>
<sequence>MAMTTRKPKIKSGSETQPPLRRGWTTGACAAAAAKSAYHALLTGRFLDPVTVALPKGDAPAFPLARAELGDGFARAGIVKDAGDDPDITHGAEIIAAVAPGPRGTGITFAAGPGVGTVTLAGLPLAVGEPAINPAPRKIIAEAIDAVARELNASGLSRVCLLSGAEGIDVRVTVSIPGGEELAQKTMNGRLGVKGGLSILGTTGVVIPYSCASWIHAIHRGVDVARAQGIDTLGAATGKTSETALRALIPLPEAAIIDMGDFAGGLLKYLRKAPVSHLIIAGGFAKMVKLAQGHGDLHSARSRIDFKDLAVLAATAGAARDDCARIERAATAYAVLQDFPELTPNLAALVARRARATALATLSGGVDVDILVIDRTGRLIGDTRRERDRVDG</sequence>
<dbReference type="InterPro" id="IPR036074">
    <property type="entry name" value="CbiD_sf"/>
</dbReference>
<dbReference type="Gene3D" id="3.30.2110.10">
    <property type="entry name" value="CbiD-like"/>
    <property type="match status" value="1"/>
</dbReference>
<keyword evidence="3 5" id="KW-0808">Transferase</keyword>
<feature type="region of interest" description="Disordered" evidence="6">
    <location>
        <begin position="1"/>
        <end position="22"/>
    </location>
</feature>
<keyword evidence="4 5" id="KW-0949">S-adenosyl-L-methionine</keyword>
<evidence type="ECO:0000256" key="4">
    <source>
        <dbReference type="ARBA" id="ARBA00022691"/>
    </source>
</evidence>
<dbReference type="NCBIfam" id="NF000849">
    <property type="entry name" value="PRK00075.1-1"/>
    <property type="match status" value="1"/>
</dbReference>
<dbReference type="PANTHER" id="PTHR35863">
    <property type="entry name" value="COBALT-PRECORRIN-5B C(1)-METHYLTRANSFERASE"/>
    <property type="match status" value="1"/>
</dbReference>
<comment type="function">
    <text evidence="5">Catalyzes the methylation of C-1 in cobalt-precorrin-5B to form cobalt-precorrin-6A.</text>
</comment>
<evidence type="ECO:0000256" key="5">
    <source>
        <dbReference type="HAMAP-Rule" id="MF_00787"/>
    </source>
</evidence>
<reference evidence="7 8" key="1">
    <citation type="submission" date="2019-03" db="EMBL/GenBank/DDBJ databases">
        <title>Genomic Encyclopedia of Type Strains, Phase IV (KMG-IV): sequencing the most valuable type-strain genomes for metagenomic binning, comparative biology and taxonomic classification.</title>
        <authorList>
            <person name="Goeker M."/>
        </authorList>
    </citation>
    <scope>NUCLEOTIDE SEQUENCE [LARGE SCALE GENOMIC DNA]</scope>
    <source>
        <strain evidence="7 8">DSM 101688</strain>
    </source>
</reference>
<evidence type="ECO:0000313" key="7">
    <source>
        <dbReference type="EMBL" id="TCS65160.1"/>
    </source>
</evidence>
<dbReference type="GO" id="GO:0032259">
    <property type="term" value="P:methylation"/>
    <property type="evidence" value="ECO:0007669"/>
    <property type="project" value="UniProtKB-KW"/>
</dbReference>
<dbReference type="PANTHER" id="PTHR35863:SF1">
    <property type="entry name" value="COBALT-PRECORRIN-5B C(1)-METHYLTRANSFERASE"/>
    <property type="match status" value="1"/>
</dbReference>
<dbReference type="EMBL" id="SLZW01000001">
    <property type="protein sequence ID" value="TCS65160.1"/>
    <property type="molecule type" value="Genomic_DNA"/>
</dbReference>
<dbReference type="EC" id="2.1.1.195" evidence="5"/>
<dbReference type="AlphaFoldDB" id="A0A4R3JJT8"/>
<accession>A0A4R3JJT8</accession>
<name>A0A4R3JJT8_9PROT</name>
<keyword evidence="8" id="KW-1185">Reference proteome</keyword>
<dbReference type="Pfam" id="PF01888">
    <property type="entry name" value="CbiD"/>
    <property type="match status" value="1"/>
</dbReference>
<dbReference type="UniPathway" id="UPA00148">
    <property type="reaction ID" value="UER00227"/>
</dbReference>
<protein>
    <recommendedName>
        <fullName evidence="5">Cobalt-precorrin-5B C(1)-methyltransferase</fullName>
        <ecNumber evidence="5">2.1.1.195</ecNumber>
    </recommendedName>
    <alternativeName>
        <fullName evidence="5">Cobalt-precorrin-6A synthase</fullName>
    </alternativeName>
</protein>
<dbReference type="NCBIfam" id="TIGR00312">
    <property type="entry name" value="cbiD"/>
    <property type="match status" value="1"/>
</dbReference>
<organism evidence="7 8">
    <name type="scientific">Varunaivibrio sulfuroxidans</name>
    <dbReference type="NCBI Taxonomy" id="1773489"/>
    <lineage>
        <taxon>Bacteria</taxon>
        <taxon>Pseudomonadati</taxon>
        <taxon>Pseudomonadota</taxon>
        <taxon>Alphaproteobacteria</taxon>
        <taxon>Rhodospirillales</taxon>
        <taxon>Magnetovibrionaceae</taxon>
        <taxon>Varunaivibrio</taxon>
    </lineage>
</organism>
<evidence type="ECO:0000256" key="3">
    <source>
        <dbReference type="ARBA" id="ARBA00022679"/>
    </source>
</evidence>
<comment type="caution">
    <text evidence="7">The sequence shown here is derived from an EMBL/GenBank/DDBJ whole genome shotgun (WGS) entry which is preliminary data.</text>
</comment>
<feature type="compositionally biased region" description="Basic residues" evidence="6">
    <location>
        <begin position="1"/>
        <end position="10"/>
    </location>
</feature>
<dbReference type="PIRSF" id="PIRSF026782">
    <property type="entry name" value="CbiD"/>
    <property type="match status" value="1"/>
</dbReference>
<keyword evidence="2 5" id="KW-0489">Methyltransferase</keyword>
<evidence type="ECO:0000256" key="1">
    <source>
        <dbReference type="ARBA" id="ARBA00022573"/>
    </source>
</evidence>
<keyword evidence="1 5" id="KW-0169">Cobalamin biosynthesis</keyword>
<comment type="catalytic activity">
    <reaction evidence="5">
        <text>Co-precorrin-5B + S-adenosyl-L-methionine = Co-precorrin-6A + S-adenosyl-L-homocysteine</text>
        <dbReference type="Rhea" id="RHEA:26285"/>
        <dbReference type="ChEBI" id="CHEBI:57856"/>
        <dbReference type="ChEBI" id="CHEBI:59789"/>
        <dbReference type="ChEBI" id="CHEBI:60063"/>
        <dbReference type="ChEBI" id="CHEBI:60064"/>
        <dbReference type="EC" id="2.1.1.195"/>
    </reaction>
</comment>
<dbReference type="GO" id="GO:0019251">
    <property type="term" value="P:anaerobic cobalamin biosynthetic process"/>
    <property type="evidence" value="ECO:0007669"/>
    <property type="project" value="UniProtKB-UniRule"/>
</dbReference>
<dbReference type="SUPFAM" id="SSF111342">
    <property type="entry name" value="CbiD-like"/>
    <property type="match status" value="1"/>
</dbReference>
<dbReference type="GO" id="GO:0043780">
    <property type="term" value="F:cobalt-precorrin-5B C1-methyltransferase activity"/>
    <property type="evidence" value="ECO:0007669"/>
    <property type="project" value="RHEA"/>
</dbReference>
<evidence type="ECO:0000256" key="2">
    <source>
        <dbReference type="ARBA" id="ARBA00022603"/>
    </source>
</evidence>
<dbReference type="InterPro" id="IPR002748">
    <property type="entry name" value="CbiD"/>
</dbReference>